<evidence type="ECO:0000256" key="1">
    <source>
        <dbReference type="ARBA" id="ARBA00023186"/>
    </source>
</evidence>
<dbReference type="PRINTS" id="PR00625">
    <property type="entry name" value="JDOMAIN"/>
</dbReference>
<dbReference type="PROSITE" id="PS00636">
    <property type="entry name" value="DNAJ_1"/>
    <property type="match status" value="1"/>
</dbReference>
<dbReference type="EMBL" id="NDIQ01000001">
    <property type="protein sequence ID" value="PRT53553.1"/>
    <property type="molecule type" value="Genomic_DNA"/>
</dbReference>
<keyword evidence="6" id="KW-1185">Reference proteome</keyword>
<dbReference type="Pfam" id="PF00226">
    <property type="entry name" value="DnaJ"/>
    <property type="match status" value="1"/>
</dbReference>
<dbReference type="STRING" id="45607.A0A2T0FEX7"/>
<reference evidence="5 6" key="1">
    <citation type="submission" date="2017-04" db="EMBL/GenBank/DDBJ databases">
        <title>Genome sequencing of [Candida] sorbophila.</title>
        <authorList>
            <person name="Ahn J.O."/>
        </authorList>
    </citation>
    <scope>NUCLEOTIDE SEQUENCE [LARGE SCALE GENOMIC DNA]</scope>
    <source>
        <strain evidence="5 6">DS02</strain>
    </source>
</reference>
<dbReference type="OrthoDB" id="552049at2759"/>
<dbReference type="SMART" id="SM00271">
    <property type="entry name" value="DnaJ"/>
    <property type="match status" value="1"/>
</dbReference>
<dbReference type="Proteomes" id="UP000238350">
    <property type="component" value="Unassembled WGS sequence"/>
</dbReference>
<evidence type="ECO:0000256" key="2">
    <source>
        <dbReference type="SAM" id="Coils"/>
    </source>
</evidence>
<dbReference type="PANTHER" id="PTHR45006">
    <property type="entry name" value="DNAJ-LIKE PROTEIN 1"/>
    <property type="match status" value="1"/>
</dbReference>
<dbReference type="PROSITE" id="PS50076">
    <property type="entry name" value="DNAJ_2"/>
    <property type="match status" value="1"/>
</dbReference>
<dbReference type="InterPro" id="IPR018253">
    <property type="entry name" value="DnaJ_domain_CS"/>
</dbReference>
<evidence type="ECO:0000256" key="3">
    <source>
        <dbReference type="SAM" id="MobiDB-lite"/>
    </source>
</evidence>
<feature type="compositionally biased region" description="Low complexity" evidence="3">
    <location>
        <begin position="140"/>
        <end position="162"/>
    </location>
</feature>
<gene>
    <name evidence="5" type="ORF">B9G98_01173</name>
</gene>
<dbReference type="InterPro" id="IPR036869">
    <property type="entry name" value="J_dom_sf"/>
</dbReference>
<dbReference type="InterPro" id="IPR026894">
    <property type="entry name" value="DnaJ_X"/>
</dbReference>
<dbReference type="Gene3D" id="1.10.287.110">
    <property type="entry name" value="DnaJ domain"/>
    <property type="match status" value="1"/>
</dbReference>
<feature type="domain" description="J" evidence="4">
    <location>
        <begin position="6"/>
        <end position="71"/>
    </location>
</feature>
<protein>
    <submittedName>
        <fullName evidence="5">DnaJ-like protein 1</fullName>
    </submittedName>
</protein>
<evidence type="ECO:0000259" key="4">
    <source>
        <dbReference type="PROSITE" id="PS50076"/>
    </source>
</evidence>
<dbReference type="InterPro" id="IPR052814">
    <property type="entry name" value="Peroxisomal_DnaJ"/>
</dbReference>
<feature type="compositionally biased region" description="Polar residues" evidence="3">
    <location>
        <begin position="434"/>
        <end position="443"/>
    </location>
</feature>
<dbReference type="GeneID" id="36514922"/>
<feature type="region of interest" description="Disordered" evidence="3">
    <location>
        <begin position="418"/>
        <end position="443"/>
    </location>
</feature>
<dbReference type="Pfam" id="PF14308">
    <property type="entry name" value="DnaJ-X"/>
    <property type="match status" value="1"/>
</dbReference>
<name>A0A2T0FEX7_9ASCO</name>
<dbReference type="SUPFAM" id="SSF46565">
    <property type="entry name" value="Chaperone J-domain"/>
    <property type="match status" value="1"/>
</dbReference>
<feature type="compositionally biased region" description="Basic and acidic residues" evidence="3">
    <location>
        <begin position="170"/>
        <end position="181"/>
    </location>
</feature>
<proteinExistence type="predicted"/>
<dbReference type="GO" id="GO:0016558">
    <property type="term" value="P:protein import into peroxisome matrix"/>
    <property type="evidence" value="ECO:0007669"/>
    <property type="project" value="TreeGrafter"/>
</dbReference>
<feature type="region of interest" description="Disordered" evidence="3">
    <location>
        <begin position="121"/>
        <end position="199"/>
    </location>
</feature>
<dbReference type="FunFam" id="1.10.287.110:FF:000028">
    <property type="entry name" value="DnaJ domain protein"/>
    <property type="match status" value="1"/>
</dbReference>
<dbReference type="RefSeq" id="XP_024663499.1">
    <property type="nucleotide sequence ID" value="XM_024807731.1"/>
</dbReference>
<dbReference type="PANTHER" id="PTHR45006:SF1">
    <property type="entry name" value="DNAJ-LIKE PROTEIN 1"/>
    <property type="match status" value="1"/>
</dbReference>
<evidence type="ECO:0000313" key="6">
    <source>
        <dbReference type="Proteomes" id="UP000238350"/>
    </source>
</evidence>
<organism evidence="5 6">
    <name type="scientific">Wickerhamiella sorbophila</name>
    <dbReference type="NCBI Taxonomy" id="45607"/>
    <lineage>
        <taxon>Eukaryota</taxon>
        <taxon>Fungi</taxon>
        <taxon>Dikarya</taxon>
        <taxon>Ascomycota</taxon>
        <taxon>Saccharomycotina</taxon>
        <taxon>Dipodascomycetes</taxon>
        <taxon>Dipodascales</taxon>
        <taxon>Trichomonascaceae</taxon>
        <taxon>Wickerhamiella</taxon>
    </lineage>
</organism>
<feature type="coiled-coil region" evidence="2">
    <location>
        <begin position="306"/>
        <end position="333"/>
    </location>
</feature>
<dbReference type="CDD" id="cd06257">
    <property type="entry name" value="DnaJ"/>
    <property type="match status" value="1"/>
</dbReference>
<evidence type="ECO:0000313" key="5">
    <source>
        <dbReference type="EMBL" id="PRT53553.1"/>
    </source>
</evidence>
<keyword evidence="1" id="KW-0143">Chaperone</keyword>
<sequence length="443" mass="49797">MVVDTAYYEILGISVDADASEIKRAYRKQAIKHHPDKNPGDETAKVRFQEISEAYQVLSDPELRKRYDTLGKDKAVPEQGFEDPLEAMTNIFGGEAFQPWIGELGLLRDMQQMGAMMEEEQAMDPNSPGYTPTPPGGPTSPGRTASPNGPGPSPSMGRPHGGFLHHHRHDSFEAAREERQARISARQRQREVQSRLSKESAAARQQRVMQLAGLLCDKLSFWTESDMGPDVSRFFMDRIKAEADELKMESFGLELLHTIGSIYISKGSTMLKSQKLLGFGGFFSKFKEKGSMIKDGWNTVSTALDAQSAIQDMQKLEEEGAQLSEDHRAQMEQTMLGKVLAAVWMGSRFEVQSVLREVCDVVLNDRRVPLYKRLDRARGLVMIGRVFKESKRTAEESEQVQLFEEIVANAMVTKKNRRSKYASHLQTHEDTIHAQAQSNANSR</sequence>
<comment type="caution">
    <text evidence="5">The sequence shown here is derived from an EMBL/GenBank/DDBJ whole genome shotgun (WGS) entry which is preliminary data.</text>
</comment>
<accession>A0A2T0FEX7</accession>
<feature type="compositionally biased region" description="Basic and acidic residues" evidence="3">
    <location>
        <begin position="188"/>
        <end position="198"/>
    </location>
</feature>
<dbReference type="GO" id="GO:0005829">
    <property type="term" value="C:cytosol"/>
    <property type="evidence" value="ECO:0007669"/>
    <property type="project" value="UniProtKB-ARBA"/>
</dbReference>
<dbReference type="InterPro" id="IPR001623">
    <property type="entry name" value="DnaJ_domain"/>
</dbReference>
<dbReference type="AlphaFoldDB" id="A0A2T0FEX7"/>
<keyword evidence="2" id="KW-0175">Coiled coil</keyword>